<reference evidence="1" key="1">
    <citation type="journal article" date="2013" name="PLoS ONE">
        <title>Gene expression in gut symbiotic organ of stinkbug affected by extracellular bacterial symbiont.</title>
        <authorList>
            <person name="Futahashi R."/>
            <person name="Tanaka K."/>
            <person name="Tanahashi M."/>
            <person name="Nikoh N."/>
            <person name="Kikuchi Y."/>
            <person name="Lee B.L."/>
            <person name="Fukatsu T."/>
        </authorList>
    </citation>
    <scope>NUCLEOTIDE SEQUENCE</scope>
    <source>
        <tissue evidence="1">Midgut</tissue>
    </source>
</reference>
<sequence>MAFKKFPLPCEDFNTLFTKEELNRPVVVVSIIGRTSIDQVSSHAEKVPNFTENVEELIGNIGHGQDKSFYKSVWF</sequence>
<organism evidence="1">
    <name type="scientific">Riptortus pedestris</name>
    <name type="common">Bean bug</name>
    <dbReference type="NCBI Taxonomy" id="329032"/>
    <lineage>
        <taxon>Eukaryota</taxon>
        <taxon>Metazoa</taxon>
        <taxon>Ecdysozoa</taxon>
        <taxon>Arthropoda</taxon>
        <taxon>Hexapoda</taxon>
        <taxon>Insecta</taxon>
        <taxon>Pterygota</taxon>
        <taxon>Neoptera</taxon>
        <taxon>Paraneoptera</taxon>
        <taxon>Hemiptera</taxon>
        <taxon>Heteroptera</taxon>
        <taxon>Panheteroptera</taxon>
        <taxon>Pentatomomorpha</taxon>
        <taxon>Coreoidea</taxon>
        <taxon>Alydidae</taxon>
        <taxon>Riptortus</taxon>
    </lineage>
</organism>
<name>R4WKJ6_RIPPE</name>
<dbReference type="EMBL" id="AK418125">
    <property type="protein sequence ID" value="BAN21340.1"/>
    <property type="molecule type" value="mRNA"/>
</dbReference>
<evidence type="ECO:0000313" key="1">
    <source>
        <dbReference type="EMBL" id="BAN21340.1"/>
    </source>
</evidence>
<dbReference type="AlphaFoldDB" id="R4WKJ6"/>
<protein>
    <submittedName>
        <fullName evidence="1">Unkown protein</fullName>
    </submittedName>
</protein>
<accession>R4WKJ6</accession>
<proteinExistence type="evidence at transcript level"/>